<organism evidence="2 3">
    <name type="scientific">Colletotrichum tamarilloi</name>
    <dbReference type="NCBI Taxonomy" id="1209934"/>
    <lineage>
        <taxon>Eukaryota</taxon>
        <taxon>Fungi</taxon>
        <taxon>Dikarya</taxon>
        <taxon>Ascomycota</taxon>
        <taxon>Pezizomycotina</taxon>
        <taxon>Sordariomycetes</taxon>
        <taxon>Hypocreomycetidae</taxon>
        <taxon>Glomerellales</taxon>
        <taxon>Glomerellaceae</taxon>
        <taxon>Colletotrichum</taxon>
        <taxon>Colletotrichum acutatum species complex</taxon>
    </lineage>
</organism>
<feature type="chain" id="PRO_5046302547" evidence="1">
    <location>
        <begin position="18"/>
        <end position="44"/>
    </location>
</feature>
<sequence length="44" mass="4844">MARLSLILLTGIRMVLAQRLPSAESPDQTRPPYEGVVAVHTLIE</sequence>
<evidence type="ECO:0000313" key="2">
    <source>
        <dbReference type="EMBL" id="KAK1456022.1"/>
    </source>
</evidence>
<name>A0ABQ9QG85_9PEZI</name>
<feature type="signal peptide" evidence="1">
    <location>
        <begin position="1"/>
        <end position="17"/>
    </location>
</feature>
<evidence type="ECO:0000256" key="1">
    <source>
        <dbReference type="SAM" id="SignalP"/>
    </source>
</evidence>
<keyword evidence="3" id="KW-1185">Reference proteome</keyword>
<comment type="caution">
    <text evidence="2">The sequence shown here is derived from an EMBL/GenBank/DDBJ whole genome shotgun (WGS) entry which is preliminary data.</text>
</comment>
<keyword evidence="1" id="KW-0732">Signal</keyword>
<evidence type="ECO:0000313" key="3">
    <source>
        <dbReference type="Proteomes" id="UP001227543"/>
    </source>
</evidence>
<dbReference type="RefSeq" id="XP_060372210.1">
    <property type="nucleotide sequence ID" value="XM_060533212.1"/>
</dbReference>
<reference evidence="2 3" key="1">
    <citation type="submission" date="2016-10" db="EMBL/GenBank/DDBJ databases">
        <title>The genome sequence of Colletotrichum fioriniae PJ7.</title>
        <authorList>
            <person name="Baroncelli R."/>
        </authorList>
    </citation>
    <scope>NUCLEOTIDE SEQUENCE [LARGE SCALE GENOMIC DNA]</scope>
    <source>
        <strain evidence="2 3">Tom-12</strain>
    </source>
</reference>
<accession>A0ABQ9QG85</accession>
<proteinExistence type="predicted"/>
<dbReference type="GeneID" id="85417450"/>
<protein>
    <submittedName>
        <fullName evidence="2">Uncharacterized protein</fullName>
    </submittedName>
</protein>
<dbReference type="EMBL" id="MLFU01000424">
    <property type="protein sequence ID" value="KAK1456022.1"/>
    <property type="molecule type" value="Genomic_DNA"/>
</dbReference>
<gene>
    <name evidence="2" type="ORF">CTAM01_17224</name>
</gene>
<dbReference type="Proteomes" id="UP001227543">
    <property type="component" value="Unassembled WGS sequence"/>
</dbReference>